<keyword evidence="4 6" id="KW-0694">RNA-binding</keyword>
<accession>A0A2P2KSX5</accession>
<sequence length="136" mass="15362">MERGESSNFVPESVMESVKRTLVNLERVETQLLELLSIADNPDDAFAEIPPLERAQTLFLLAKATCTLFSLRLRASGIHPDEHPIKSELERLSLYQDKLDRFVDLSKAPLRPSTTLNYQAATRFIEHSLPDLTPGK</sequence>
<dbReference type="GO" id="GO:0000178">
    <property type="term" value="C:exosome (RNase complex)"/>
    <property type="evidence" value="ECO:0007669"/>
    <property type="project" value="TreeGrafter"/>
</dbReference>
<organism evidence="7">
    <name type="scientific">Rhizophora mucronata</name>
    <name type="common">Asiatic mangrove</name>
    <dbReference type="NCBI Taxonomy" id="61149"/>
    <lineage>
        <taxon>Eukaryota</taxon>
        <taxon>Viridiplantae</taxon>
        <taxon>Streptophyta</taxon>
        <taxon>Embryophyta</taxon>
        <taxon>Tracheophyta</taxon>
        <taxon>Spermatophyta</taxon>
        <taxon>Magnoliopsida</taxon>
        <taxon>eudicotyledons</taxon>
        <taxon>Gunneridae</taxon>
        <taxon>Pentapetalae</taxon>
        <taxon>rosids</taxon>
        <taxon>fabids</taxon>
        <taxon>Malpighiales</taxon>
        <taxon>Rhizophoraceae</taxon>
        <taxon>Rhizophora</taxon>
    </lineage>
</organism>
<reference evidence="7" key="1">
    <citation type="submission" date="2018-02" db="EMBL/GenBank/DDBJ databases">
        <title>Rhizophora mucronata_Transcriptome.</title>
        <authorList>
            <person name="Meera S.P."/>
            <person name="Sreeshan A."/>
            <person name="Augustine A."/>
        </authorList>
    </citation>
    <scope>NUCLEOTIDE SEQUENCE</scope>
    <source>
        <tissue evidence="7">Leaf</tissue>
    </source>
</reference>
<dbReference type="EMBL" id="GGEC01028346">
    <property type="protein sequence ID" value="MBX08830.1"/>
    <property type="molecule type" value="Transcribed_RNA"/>
</dbReference>
<keyword evidence="6" id="KW-0963">Cytoplasm</keyword>
<evidence type="ECO:0000256" key="4">
    <source>
        <dbReference type="ARBA" id="ARBA00022884"/>
    </source>
</evidence>
<keyword evidence="5 6" id="KW-0539">Nucleus</keyword>
<comment type="function">
    <text evidence="6">Plays a role in the recruitment of the exosome to pre-rRNA to mediate the 3'-5' end processing of the 5.8S rRNA.</text>
</comment>
<dbReference type="GO" id="GO:0010468">
    <property type="term" value="P:regulation of gene expression"/>
    <property type="evidence" value="ECO:0007669"/>
    <property type="project" value="TreeGrafter"/>
</dbReference>
<dbReference type="InterPro" id="IPR011082">
    <property type="entry name" value="Exosome-assoc_fac/DNA_repair"/>
</dbReference>
<dbReference type="GO" id="GO:0003723">
    <property type="term" value="F:RNA binding"/>
    <property type="evidence" value="ECO:0007669"/>
    <property type="project" value="UniProtKB-UniRule"/>
</dbReference>
<protein>
    <recommendedName>
        <fullName evidence="6">Nuclear nucleic acid-binding protein C1D</fullName>
    </recommendedName>
</protein>
<comment type="similarity">
    <text evidence="2 6">Belongs to the C1D family.</text>
</comment>
<dbReference type="GO" id="GO:0005730">
    <property type="term" value="C:nucleolus"/>
    <property type="evidence" value="ECO:0007669"/>
    <property type="project" value="UniProtKB-SubCell"/>
</dbReference>
<keyword evidence="6" id="KW-0238">DNA-binding</keyword>
<comment type="subcellular location">
    <subcellularLocation>
        <location evidence="6">Cytoplasm</location>
    </subcellularLocation>
    <subcellularLocation>
        <location evidence="6">Nucleus</location>
        <location evidence="6">Nucleolus</location>
    </subcellularLocation>
    <subcellularLocation>
        <location evidence="1 6">Nucleus</location>
    </subcellularLocation>
</comment>
<evidence type="ECO:0000256" key="1">
    <source>
        <dbReference type="ARBA" id="ARBA00004123"/>
    </source>
</evidence>
<dbReference type="Pfam" id="PF04000">
    <property type="entry name" value="Sas10_Utp3"/>
    <property type="match status" value="1"/>
</dbReference>
<keyword evidence="3 6" id="KW-0698">rRNA processing</keyword>
<comment type="subunit">
    <text evidence="6">Monomer and homodimer.</text>
</comment>
<proteinExistence type="inferred from homology"/>
<name>A0A2P2KSX5_RHIMU</name>
<dbReference type="PANTHER" id="PTHR15341">
    <property type="entry name" value="SUN-COR STEROID HORMONE RECEPTOR CO-REPRESSOR"/>
    <property type="match status" value="1"/>
</dbReference>
<evidence type="ECO:0000256" key="2">
    <source>
        <dbReference type="ARBA" id="ARBA00009154"/>
    </source>
</evidence>
<dbReference type="GO" id="GO:0000460">
    <property type="term" value="P:maturation of 5.8S rRNA"/>
    <property type="evidence" value="ECO:0007669"/>
    <property type="project" value="TreeGrafter"/>
</dbReference>
<dbReference type="AlphaFoldDB" id="A0A2P2KSX5"/>
<dbReference type="GO" id="GO:0005737">
    <property type="term" value="C:cytoplasm"/>
    <property type="evidence" value="ECO:0007669"/>
    <property type="project" value="UniProtKB-SubCell"/>
</dbReference>
<evidence type="ECO:0000256" key="3">
    <source>
        <dbReference type="ARBA" id="ARBA00022552"/>
    </source>
</evidence>
<dbReference type="PANTHER" id="PTHR15341:SF3">
    <property type="entry name" value="NUCLEAR NUCLEIC ACID-BINDING PROTEIN C1D"/>
    <property type="match status" value="1"/>
</dbReference>
<evidence type="ECO:0000256" key="5">
    <source>
        <dbReference type="ARBA" id="ARBA00023242"/>
    </source>
</evidence>
<dbReference type="InterPro" id="IPR007146">
    <property type="entry name" value="Sas10/Utp3/C1D"/>
</dbReference>
<evidence type="ECO:0000313" key="7">
    <source>
        <dbReference type="EMBL" id="MBX08830.1"/>
    </source>
</evidence>
<dbReference type="GO" id="GO:0003677">
    <property type="term" value="F:DNA binding"/>
    <property type="evidence" value="ECO:0007669"/>
    <property type="project" value="UniProtKB-KW"/>
</dbReference>
<evidence type="ECO:0000256" key="6">
    <source>
        <dbReference type="RuleBase" id="RU368003"/>
    </source>
</evidence>